<dbReference type="Proteomes" id="UP000076852">
    <property type="component" value="Chromosome 1"/>
</dbReference>
<evidence type="ECO:0000313" key="3">
    <source>
        <dbReference type="Proteomes" id="UP000076852"/>
    </source>
</evidence>
<accession>A0A160FJT4</accession>
<evidence type="ECO:0000313" key="2">
    <source>
        <dbReference type="EMBL" id="ANB72591.1"/>
    </source>
</evidence>
<gene>
    <name evidence="2" type="ORF">AYM40_09600</name>
</gene>
<dbReference type="KEGG" id="buz:AYM40_09600"/>
<dbReference type="InterPro" id="IPR021733">
    <property type="entry name" value="DUF3304"/>
</dbReference>
<proteinExistence type="predicted"/>
<dbReference type="EMBL" id="CP014578">
    <property type="protein sequence ID" value="ANB72591.1"/>
    <property type="molecule type" value="Genomic_DNA"/>
</dbReference>
<protein>
    <recommendedName>
        <fullName evidence="4">DUF3304 domain-containing protein</fullName>
    </recommendedName>
</protein>
<sequence>MRYGKGGALSRRVSGLAVGALLTLSACAGTGLPDDPFAGEGTAMAMVPINHTDRYAVNIFIDKYWAGDAADHAGGGAAACCYPGLKDWSQPVTVTWTWGTEEDPKTKAITKRREQRTMVARFPASGPHSDHDPMKDDAYVCVILRDLDKAELAFSPTASGCADQ</sequence>
<dbReference type="AlphaFoldDB" id="A0A160FJT4"/>
<organism evidence="2 3">
    <name type="scientific">Paraburkholderia phytofirmans OLGA172</name>
    <dbReference type="NCBI Taxonomy" id="1417228"/>
    <lineage>
        <taxon>Bacteria</taxon>
        <taxon>Pseudomonadati</taxon>
        <taxon>Pseudomonadota</taxon>
        <taxon>Betaproteobacteria</taxon>
        <taxon>Burkholderiales</taxon>
        <taxon>Burkholderiaceae</taxon>
        <taxon>Paraburkholderia</taxon>
    </lineage>
</organism>
<keyword evidence="3" id="KW-1185">Reference proteome</keyword>
<evidence type="ECO:0000256" key="1">
    <source>
        <dbReference type="SAM" id="SignalP"/>
    </source>
</evidence>
<feature type="signal peptide" evidence="1">
    <location>
        <begin position="1"/>
        <end position="28"/>
    </location>
</feature>
<dbReference type="Pfam" id="PF11745">
    <property type="entry name" value="DUF3304"/>
    <property type="match status" value="1"/>
</dbReference>
<dbReference type="PROSITE" id="PS51257">
    <property type="entry name" value="PROKAR_LIPOPROTEIN"/>
    <property type="match status" value="1"/>
</dbReference>
<dbReference type="OrthoDB" id="9008635at2"/>
<reference evidence="2 3" key="1">
    <citation type="journal article" date="2016" name="Gene">
        <title>PacBio SMRT assembly of a complex multi-replicon genome reveals chlorocatechol degradative operon in a region of genome plasticity.</title>
        <authorList>
            <person name="Ricker N."/>
            <person name="Shen S.Y."/>
            <person name="Goordial J."/>
            <person name="Jin S."/>
            <person name="Fulthorpe R.R."/>
        </authorList>
    </citation>
    <scope>NUCLEOTIDE SEQUENCE [LARGE SCALE GENOMIC DNA]</scope>
    <source>
        <strain evidence="2 3">OLGA172</strain>
    </source>
</reference>
<evidence type="ECO:0008006" key="4">
    <source>
        <dbReference type="Google" id="ProtNLM"/>
    </source>
</evidence>
<feature type="chain" id="PRO_5007813688" description="DUF3304 domain-containing protein" evidence="1">
    <location>
        <begin position="29"/>
        <end position="164"/>
    </location>
</feature>
<name>A0A160FJT4_9BURK</name>
<keyword evidence="1" id="KW-0732">Signal</keyword>